<proteinExistence type="predicted"/>
<evidence type="ECO:0000313" key="1">
    <source>
        <dbReference type="EMBL" id="OMO77919.1"/>
    </source>
</evidence>
<name>A0A1R3I5U8_9ROSI</name>
<dbReference type="OrthoDB" id="10473795at2759"/>
<dbReference type="STRING" id="93759.A0A1R3I5U8"/>
<gene>
    <name evidence="1" type="ORF">COLO4_24960</name>
</gene>
<comment type="caution">
    <text evidence="1">The sequence shown here is derived from an EMBL/GenBank/DDBJ whole genome shotgun (WGS) entry which is preliminary data.</text>
</comment>
<keyword evidence="2" id="KW-1185">Reference proteome</keyword>
<sequence length="100" mass="10408">MIAATAVVAKVAAAAAASSPYSSFMPSVTVTPMAQPNRLKKVLPSMDSNHVKNENANRSQFLGMQIQHPNGMSFGGAGGLSNLKILSKCKHPTEVNGANL</sequence>
<organism evidence="1 2">
    <name type="scientific">Corchorus olitorius</name>
    <dbReference type="NCBI Taxonomy" id="93759"/>
    <lineage>
        <taxon>Eukaryota</taxon>
        <taxon>Viridiplantae</taxon>
        <taxon>Streptophyta</taxon>
        <taxon>Embryophyta</taxon>
        <taxon>Tracheophyta</taxon>
        <taxon>Spermatophyta</taxon>
        <taxon>Magnoliopsida</taxon>
        <taxon>eudicotyledons</taxon>
        <taxon>Gunneridae</taxon>
        <taxon>Pentapetalae</taxon>
        <taxon>rosids</taxon>
        <taxon>malvids</taxon>
        <taxon>Malvales</taxon>
        <taxon>Malvaceae</taxon>
        <taxon>Grewioideae</taxon>
        <taxon>Apeibeae</taxon>
        <taxon>Corchorus</taxon>
    </lineage>
</organism>
<dbReference type="PANTHER" id="PTHR35766">
    <property type="entry name" value="OS08G0543600 PROTEIN"/>
    <property type="match status" value="1"/>
</dbReference>
<reference evidence="2" key="1">
    <citation type="submission" date="2013-09" db="EMBL/GenBank/DDBJ databases">
        <title>Corchorus olitorius genome sequencing.</title>
        <authorList>
            <person name="Alam M."/>
            <person name="Haque M.S."/>
            <person name="Islam M.S."/>
            <person name="Emdad E.M."/>
            <person name="Islam M.M."/>
            <person name="Ahmed B."/>
            <person name="Halim A."/>
            <person name="Hossen Q.M.M."/>
            <person name="Hossain M.Z."/>
            <person name="Ahmed R."/>
            <person name="Khan M.M."/>
            <person name="Islam R."/>
            <person name="Rashid M.M."/>
            <person name="Khan S.A."/>
            <person name="Rahman M.S."/>
            <person name="Alam M."/>
            <person name="Yahiya A.S."/>
            <person name="Khan M.S."/>
            <person name="Azam M.S."/>
            <person name="Haque T."/>
            <person name="Lashkar M.Z.H."/>
            <person name="Akhand A.I."/>
            <person name="Morshed G."/>
            <person name="Roy S."/>
            <person name="Uddin K.S."/>
            <person name="Rabeya T."/>
            <person name="Hossain A.S."/>
            <person name="Chowdhury A."/>
            <person name="Snigdha A.R."/>
            <person name="Mortoza M.S."/>
            <person name="Matin S.A."/>
            <person name="Hoque S.M.E."/>
            <person name="Islam M.K."/>
            <person name="Roy D.K."/>
            <person name="Haider R."/>
            <person name="Moosa M.M."/>
            <person name="Elias S.M."/>
            <person name="Hasan A.M."/>
            <person name="Jahan S."/>
            <person name="Shafiuddin M."/>
            <person name="Mahmood N."/>
            <person name="Shommy N.S."/>
        </authorList>
    </citation>
    <scope>NUCLEOTIDE SEQUENCE [LARGE SCALE GENOMIC DNA]</scope>
    <source>
        <strain evidence="2">cv. O-4</strain>
    </source>
</reference>
<dbReference type="AlphaFoldDB" id="A0A1R3I5U8"/>
<accession>A0A1R3I5U8</accession>
<dbReference type="EMBL" id="AWUE01018854">
    <property type="protein sequence ID" value="OMO77919.1"/>
    <property type="molecule type" value="Genomic_DNA"/>
</dbReference>
<protein>
    <submittedName>
        <fullName evidence="1">Uncharacterized protein</fullName>
    </submittedName>
</protein>
<dbReference type="Proteomes" id="UP000187203">
    <property type="component" value="Unassembled WGS sequence"/>
</dbReference>
<dbReference type="PANTHER" id="PTHR35766:SF1">
    <property type="entry name" value="OS08G0543600 PROTEIN"/>
    <property type="match status" value="1"/>
</dbReference>
<evidence type="ECO:0000313" key="2">
    <source>
        <dbReference type="Proteomes" id="UP000187203"/>
    </source>
</evidence>